<feature type="region of interest" description="Disordered" evidence="1">
    <location>
        <begin position="398"/>
        <end position="436"/>
    </location>
</feature>
<organism evidence="2 3">
    <name type="scientific">Noviherbaspirillum saxi</name>
    <dbReference type="NCBI Taxonomy" id="2320863"/>
    <lineage>
        <taxon>Bacteria</taxon>
        <taxon>Pseudomonadati</taxon>
        <taxon>Pseudomonadota</taxon>
        <taxon>Betaproteobacteria</taxon>
        <taxon>Burkholderiales</taxon>
        <taxon>Oxalobacteraceae</taxon>
        <taxon>Noviherbaspirillum</taxon>
    </lineage>
</organism>
<evidence type="ECO:0000256" key="1">
    <source>
        <dbReference type="SAM" id="MobiDB-lite"/>
    </source>
</evidence>
<protein>
    <submittedName>
        <fullName evidence="2">Uncharacterized protein</fullName>
    </submittedName>
</protein>
<feature type="compositionally biased region" description="Basic and acidic residues" evidence="1">
    <location>
        <begin position="151"/>
        <end position="165"/>
    </location>
</feature>
<accession>A0A3A3FJA3</accession>
<evidence type="ECO:0000313" key="2">
    <source>
        <dbReference type="EMBL" id="RJF92634.1"/>
    </source>
</evidence>
<dbReference type="AlphaFoldDB" id="A0A3A3FJA3"/>
<feature type="region of interest" description="Disordered" evidence="1">
    <location>
        <begin position="235"/>
        <end position="271"/>
    </location>
</feature>
<dbReference type="Proteomes" id="UP000265955">
    <property type="component" value="Unassembled WGS sequence"/>
</dbReference>
<reference evidence="3" key="1">
    <citation type="submission" date="2018-09" db="EMBL/GenBank/DDBJ databases">
        <authorList>
            <person name="Zhu H."/>
        </authorList>
    </citation>
    <scope>NUCLEOTIDE SEQUENCE [LARGE SCALE GENOMIC DNA]</scope>
    <source>
        <strain evidence="3">K1R23-30</strain>
    </source>
</reference>
<comment type="caution">
    <text evidence="2">The sequence shown here is derived from an EMBL/GenBank/DDBJ whole genome shotgun (WGS) entry which is preliminary data.</text>
</comment>
<feature type="compositionally biased region" description="Polar residues" evidence="1">
    <location>
        <begin position="68"/>
        <end position="100"/>
    </location>
</feature>
<name>A0A3A3FJA3_9BURK</name>
<keyword evidence="3" id="KW-1185">Reference proteome</keyword>
<gene>
    <name evidence="2" type="ORF">D3871_29065</name>
</gene>
<feature type="compositionally biased region" description="Polar residues" evidence="1">
    <location>
        <begin position="121"/>
        <end position="138"/>
    </location>
</feature>
<dbReference type="EMBL" id="QYUO01000003">
    <property type="protein sequence ID" value="RJF92634.1"/>
    <property type="molecule type" value="Genomic_DNA"/>
</dbReference>
<sequence length="436" mass="47356">MIAKQLYQTMGPALSSSADLSEVKAKDVFLAQESALPEDRHRKLISISQGFQAIRQKLKPILAKAAGTPQQEPLQAQSRQIEPKSPGQNTMEADNKTGATPISIEVPVGIPDTGRADAVASSESGHATQNGSRLNGATATVDVARPAFNADRSKERQGQPRDPRPADSLSKHKSATGHVGSMQQLPAPATKDFIEVVRPFITMVCEEFAKALVNVVSQPANINAMSAMLRRAIPPAGGIDRNKAGTGDPSLRRNEQHRSNPRQEPVLYKKADAVGNVYPETTVDDEEESDMDNDVQPLFDPKLPPSANSSFKPIVGVVGASPQDFSDLQQMYPQLSLTAIAVDDVPHAQALDQCQRVIGLREDVPAKTDEVLRQTFRNRYLRLTGGMARVREQLDAWLDQPGATEPRRPKFNKSRGNKGAGGAPKKHNGNFQRPPR</sequence>
<proteinExistence type="predicted"/>
<feature type="region of interest" description="Disordered" evidence="1">
    <location>
        <begin position="65"/>
        <end position="184"/>
    </location>
</feature>
<evidence type="ECO:0000313" key="3">
    <source>
        <dbReference type="Proteomes" id="UP000265955"/>
    </source>
</evidence>